<evidence type="ECO:0000256" key="1">
    <source>
        <dbReference type="ARBA" id="ARBA00004141"/>
    </source>
</evidence>
<keyword evidence="3 6" id="KW-1133">Transmembrane helix</keyword>
<dbReference type="Pfam" id="PF12698">
    <property type="entry name" value="ABC2_membrane_3"/>
    <property type="match status" value="1"/>
</dbReference>
<feature type="transmembrane region" description="Helical" evidence="6">
    <location>
        <begin position="269"/>
        <end position="291"/>
    </location>
</feature>
<dbReference type="RefSeq" id="WP_344337260.1">
    <property type="nucleotide sequence ID" value="NZ_BAAAKJ010000202.1"/>
</dbReference>
<dbReference type="EMBL" id="BAAAKJ010000202">
    <property type="protein sequence ID" value="GAA1398486.1"/>
    <property type="molecule type" value="Genomic_DNA"/>
</dbReference>
<keyword evidence="9" id="KW-1185">Reference proteome</keyword>
<evidence type="ECO:0000256" key="3">
    <source>
        <dbReference type="ARBA" id="ARBA00022989"/>
    </source>
</evidence>
<dbReference type="PANTHER" id="PTHR43077:SF10">
    <property type="entry name" value="TRANSPORT PERMEASE PROTEIN"/>
    <property type="match status" value="1"/>
</dbReference>
<feature type="transmembrane region" description="Helical" evidence="6">
    <location>
        <begin position="177"/>
        <end position="197"/>
    </location>
</feature>
<evidence type="ECO:0000256" key="4">
    <source>
        <dbReference type="ARBA" id="ARBA00023136"/>
    </source>
</evidence>
<feature type="transmembrane region" description="Helical" evidence="6">
    <location>
        <begin position="39"/>
        <end position="60"/>
    </location>
</feature>
<dbReference type="Proteomes" id="UP001499863">
    <property type="component" value="Unassembled WGS sequence"/>
</dbReference>
<dbReference type="PANTHER" id="PTHR43077">
    <property type="entry name" value="TRANSPORT PERMEASE YVFS-RELATED"/>
    <property type="match status" value="1"/>
</dbReference>
<feature type="transmembrane region" description="Helical" evidence="6">
    <location>
        <begin position="209"/>
        <end position="230"/>
    </location>
</feature>
<feature type="compositionally biased region" description="Low complexity" evidence="5">
    <location>
        <begin position="1"/>
        <end position="16"/>
    </location>
</feature>
<feature type="domain" description="ABC-2 type transporter transmembrane" evidence="7">
    <location>
        <begin position="46"/>
        <end position="344"/>
    </location>
</feature>
<accession>A0ABP4IYG8</accession>
<protein>
    <submittedName>
        <fullName evidence="8">DUF3533 domain-containing protein</fullName>
    </submittedName>
</protein>
<gene>
    <name evidence="8" type="ORF">GCM10009639_37060</name>
</gene>
<comment type="subcellular location">
    <subcellularLocation>
        <location evidence="1">Membrane</location>
        <topology evidence="1">Multi-pass membrane protein</topology>
    </subcellularLocation>
</comment>
<evidence type="ECO:0000256" key="5">
    <source>
        <dbReference type="SAM" id="MobiDB-lite"/>
    </source>
</evidence>
<proteinExistence type="predicted"/>
<sequence>MTAPGQQEPGPAAAPERAAEPAPKKGFTAELKGAVTPRAALLVIGVLLLQLGFVTSYVGALHQPKPHELSIAVVAPPQVAPQLVQGLESIPDEAVKASTAPDAESATQQLKDQKIYAALVVNPTSTEDVLLIANARGPSAARAAETIVTGLEKSQGRTVVVQDVVPLAEGDANGLSSFYLVIGWCVGGYLVASILGVSAGAKPANAHRALIRLGTLALYSLAAGVGGALIVQTVLDALPGSFWAMSALGALVVFAVGAFTMALQCLFDIIGIGIAVLVFVVLGNPSAGGVFPPPMMPPFWRAIGAWFPNGAGTDAARSIAYFDSTNLTQPLLVLLVWALVGVGVTFAAVLGRPSRLSRQLVED</sequence>
<dbReference type="InterPro" id="IPR051328">
    <property type="entry name" value="T7SS_ABC-Transporter"/>
</dbReference>
<evidence type="ECO:0000313" key="8">
    <source>
        <dbReference type="EMBL" id="GAA1398486.1"/>
    </source>
</evidence>
<comment type="caution">
    <text evidence="8">The sequence shown here is derived from an EMBL/GenBank/DDBJ whole genome shotgun (WGS) entry which is preliminary data.</text>
</comment>
<name>A0ABP4IYG8_9ACTN</name>
<keyword evidence="2 6" id="KW-0812">Transmembrane</keyword>
<organism evidence="8 9">
    <name type="scientific">Kitasatospora putterlickiae</name>
    <dbReference type="NCBI Taxonomy" id="221725"/>
    <lineage>
        <taxon>Bacteria</taxon>
        <taxon>Bacillati</taxon>
        <taxon>Actinomycetota</taxon>
        <taxon>Actinomycetes</taxon>
        <taxon>Kitasatosporales</taxon>
        <taxon>Streptomycetaceae</taxon>
        <taxon>Kitasatospora</taxon>
    </lineage>
</organism>
<evidence type="ECO:0000256" key="2">
    <source>
        <dbReference type="ARBA" id="ARBA00022692"/>
    </source>
</evidence>
<evidence type="ECO:0000259" key="7">
    <source>
        <dbReference type="Pfam" id="PF12698"/>
    </source>
</evidence>
<feature type="region of interest" description="Disordered" evidence="5">
    <location>
        <begin position="1"/>
        <end position="24"/>
    </location>
</feature>
<feature type="transmembrane region" description="Helical" evidence="6">
    <location>
        <begin position="331"/>
        <end position="350"/>
    </location>
</feature>
<evidence type="ECO:0000256" key="6">
    <source>
        <dbReference type="SAM" id="Phobius"/>
    </source>
</evidence>
<evidence type="ECO:0000313" key="9">
    <source>
        <dbReference type="Proteomes" id="UP001499863"/>
    </source>
</evidence>
<dbReference type="InterPro" id="IPR013525">
    <property type="entry name" value="ABC2_TM"/>
</dbReference>
<reference evidence="9" key="1">
    <citation type="journal article" date="2019" name="Int. J. Syst. Evol. Microbiol.">
        <title>The Global Catalogue of Microorganisms (GCM) 10K type strain sequencing project: providing services to taxonomists for standard genome sequencing and annotation.</title>
        <authorList>
            <consortium name="The Broad Institute Genomics Platform"/>
            <consortium name="The Broad Institute Genome Sequencing Center for Infectious Disease"/>
            <person name="Wu L."/>
            <person name="Ma J."/>
        </authorList>
    </citation>
    <scope>NUCLEOTIDE SEQUENCE [LARGE SCALE GENOMIC DNA]</scope>
    <source>
        <strain evidence="9">JCM 12393</strain>
    </source>
</reference>
<feature type="transmembrane region" description="Helical" evidence="6">
    <location>
        <begin position="242"/>
        <end position="262"/>
    </location>
</feature>
<keyword evidence="4 6" id="KW-0472">Membrane</keyword>